<dbReference type="Proteomes" id="UP000198553">
    <property type="component" value="Unassembled WGS sequence"/>
</dbReference>
<keyword evidence="2" id="KW-1185">Reference proteome</keyword>
<dbReference type="STRING" id="930146.SAMN05192533_11173"/>
<accession>A0A1H8FIH2</accession>
<proteinExistence type="predicted"/>
<reference evidence="2" key="1">
    <citation type="submission" date="2016-10" db="EMBL/GenBank/DDBJ databases">
        <authorList>
            <person name="Varghese N."/>
            <person name="Submissions S."/>
        </authorList>
    </citation>
    <scope>NUCLEOTIDE SEQUENCE [LARGE SCALE GENOMIC DNA]</scope>
    <source>
        <strain evidence="2">B48,IBRC-M 10115,DSM 25386,CECT 8001</strain>
    </source>
</reference>
<evidence type="ECO:0000313" key="2">
    <source>
        <dbReference type="Proteomes" id="UP000198553"/>
    </source>
</evidence>
<dbReference type="AlphaFoldDB" id="A0A1H8FIH2"/>
<dbReference type="RefSeq" id="WP_090747651.1">
    <property type="nucleotide sequence ID" value="NZ_FOBW01000011.1"/>
</dbReference>
<protein>
    <submittedName>
        <fullName evidence="1">Uncharacterized protein</fullName>
    </submittedName>
</protein>
<evidence type="ECO:0000313" key="1">
    <source>
        <dbReference type="EMBL" id="SEN31446.1"/>
    </source>
</evidence>
<sequence length="64" mass="7517">MKQLMNFMGRETGEKQRKAVLRLELDYELATLFDAMSESDKLKITECKEKLKKIRQELLALKAL</sequence>
<gene>
    <name evidence="1" type="ORF">SAMN05192533_11173</name>
</gene>
<dbReference type="EMBL" id="FOBW01000011">
    <property type="protein sequence ID" value="SEN31446.1"/>
    <property type="molecule type" value="Genomic_DNA"/>
</dbReference>
<organism evidence="1 2">
    <name type="scientific">Mesobacillus persicus</name>
    <dbReference type="NCBI Taxonomy" id="930146"/>
    <lineage>
        <taxon>Bacteria</taxon>
        <taxon>Bacillati</taxon>
        <taxon>Bacillota</taxon>
        <taxon>Bacilli</taxon>
        <taxon>Bacillales</taxon>
        <taxon>Bacillaceae</taxon>
        <taxon>Mesobacillus</taxon>
    </lineage>
</organism>
<name>A0A1H8FIH2_9BACI</name>
<dbReference type="OrthoDB" id="2828299at2"/>